<organism evidence="3 4">
    <name type="scientific">Manihot esculenta</name>
    <name type="common">Cassava</name>
    <name type="synonym">Jatropha manihot</name>
    <dbReference type="NCBI Taxonomy" id="3983"/>
    <lineage>
        <taxon>Eukaryota</taxon>
        <taxon>Viridiplantae</taxon>
        <taxon>Streptophyta</taxon>
        <taxon>Embryophyta</taxon>
        <taxon>Tracheophyta</taxon>
        <taxon>Spermatophyta</taxon>
        <taxon>Magnoliopsida</taxon>
        <taxon>eudicotyledons</taxon>
        <taxon>Gunneridae</taxon>
        <taxon>Pentapetalae</taxon>
        <taxon>rosids</taxon>
        <taxon>fabids</taxon>
        <taxon>Malpighiales</taxon>
        <taxon>Euphorbiaceae</taxon>
        <taxon>Crotonoideae</taxon>
        <taxon>Manihoteae</taxon>
        <taxon>Manihot</taxon>
    </lineage>
</organism>
<evidence type="ECO:0000313" key="4">
    <source>
        <dbReference type="Proteomes" id="UP000091857"/>
    </source>
</evidence>
<dbReference type="Pfam" id="PF00181">
    <property type="entry name" value="Ribosomal_L2_N"/>
    <property type="match status" value="1"/>
</dbReference>
<dbReference type="GO" id="GO:0005840">
    <property type="term" value="C:ribosome"/>
    <property type="evidence" value="ECO:0007669"/>
    <property type="project" value="InterPro"/>
</dbReference>
<dbReference type="STRING" id="3983.A0A2C9U332"/>
<reference evidence="4" key="1">
    <citation type="journal article" date="2016" name="Nat. Biotechnol.">
        <title>Sequencing wild and cultivated cassava and related species reveals extensive interspecific hybridization and genetic diversity.</title>
        <authorList>
            <person name="Bredeson J.V."/>
            <person name="Lyons J.B."/>
            <person name="Prochnik S.E."/>
            <person name="Wu G.A."/>
            <person name="Ha C.M."/>
            <person name="Edsinger-Gonzales E."/>
            <person name="Grimwood J."/>
            <person name="Schmutz J."/>
            <person name="Rabbi I.Y."/>
            <person name="Egesi C."/>
            <person name="Nauluvula P."/>
            <person name="Lebot V."/>
            <person name="Ndunguru J."/>
            <person name="Mkamilo G."/>
            <person name="Bart R.S."/>
            <person name="Setter T.L."/>
            <person name="Gleadow R.M."/>
            <person name="Kulakow P."/>
            <person name="Ferguson M.E."/>
            <person name="Rounsley S."/>
            <person name="Rokhsar D.S."/>
        </authorList>
    </citation>
    <scope>NUCLEOTIDE SEQUENCE [LARGE SCALE GENOMIC DNA]</scope>
    <source>
        <strain evidence="4">cv. AM560-2</strain>
    </source>
</reference>
<protein>
    <recommendedName>
        <fullName evidence="2">Large ribosomal subunit protein uL2 RNA-binding domain-containing protein</fullName>
    </recommendedName>
</protein>
<evidence type="ECO:0000259" key="2">
    <source>
        <dbReference type="SMART" id="SM01383"/>
    </source>
</evidence>
<evidence type="ECO:0000256" key="1">
    <source>
        <dbReference type="SAM" id="MobiDB-lite"/>
    </source>
</evidence>
<proteinExistence type="predicted"/>
<feature type="region of interest" description="Disordered" evidence="1">
    <location>
        <begin position="1"/>
        <end position="31"/>
    </location>
</feature>
<sequence>MAIHLYKTSTPSTRNGAVDSQAKSNTRNTRKNLIYGQHRCGKGRNARGIITARHRGGRIVTIEYDPNQNAYICLIHYGDGEKRYILHPRGPIIGDTIISGTEVPIKMGFKAWSY</sequence>
<dbReference type="Proteomes" id="UP000091857">
    <property type="component" value="Chromosome 18"/>
</dbReference>
<dbReference type="AlphaFoldDB" id="A0A2C9U332"/>
<keyword evidence="4" id="KW-1185">Reference proteome</keyword>
<evidence type="ECO:0000313" key="3">
    <source>
        <dbReference type="EMBL" id="OAY24185.1"/>
    </source>
</evidence>
<dbReference type="Gramene" id="Manes.18G141600.1.v8.1">
    <property type="protein sequence ID" value="Manes.18G141600.1.v8.1.CDS"/>
    <property type="gene ID" value="Manes.18G141600.v8.1"/>
</dbReference>
<dbReference type="SMART" id="SM01383">
    <property type="entry name" value="Ribosomal_L2"/>
    <property type="match status" value="1"/>
</dbReference>
<dbReference type="EMBL" id="CM004404">
    <property type="protein sequence ID" value="OAY24185.1"/>
    <property type="molecule type" value="Genomic_DNA"/>
</dbReference>
<gene>
    <name evidence="3" type="ORF">MANES_18G141600v8</name>
</gene>
<dbReference type="SUPFAM" id="SSF50249">
    <property type="entry name" value="Nucleic acid-binding proteins"/>
    <property type="match status" value="1"/>
</dbReference>
<feature type="domain" description="Large ribosomal subunit protein uL2 RNA-binding" evidence="2">
    <location>
        <begin position="43"/>
        <end position="99"/>
    </location>
</feature>
<name>A0A2C9U332_MANES</name>
<accession>A0A2C9U332</accession>
<dbReference type="Gene3D" id="2.40.50.140">
    <property type="entry name" value="Nucleic acid-binding proteins"/>
    <property type="match status" value="2"/>
</dbReference>
<dbReference type="InterPro" id="IPR012340">
    <property type="entry name" value="NA-bd_OB-fold"/>
</dbReference>
<dbReference type="GO" id="GO:0003735">
    <property type="term" value="F:structural constituent of ribosome"/>
    <property type="evidence" value="ECO:0007669"/>
    <property type="project" value="InterPro"/>
</dbReference>
<dbReference type="InterPro" id="IPR022666">
    <property type="entry name" value="Ribosomal_uL2_RNA-bd_dom"/>
</dbReference>
<dbReference type="GO" id="GO:0006412">
    <property type="term" value="P:translation"/>
    <property type="evidence" value="ECO:0007669"/>
    <property type="project" value="InterPro"/>
</dbReference>
<comment type="caution">
    <text evidence="3">The sequence shown here is derived from an EMBL/GenBank/DDBJ whole genome shotgun (WGS) entry which is preliminary data.</text>
</comment>